<accession>A0A1I2YSD9</accession>
<dbReference type="STRING" id="414048.SAMN04489864_10836"/>
<dbReference type="EMBL" id="FOPP01000008">
    <property type="protein sequence ID" value="SFH28380.1"/>
    <property type="molecule type" value="Genomic_DNA"/>
</dbReference>
<dbReference type="PANTHER" id="PTHR46825">
    <property type="entry name" value="D-ALANYL-D-ALANINE-CARBOXYPEPTIDASE/ENDOPEPTIDASE AMPH"/>
    <property type="match status" value="1"/>
</dbReference>
<evidence type="ECO:0000256" key="1">
    <source>
        <dbReference type="SAM" id="Phobius"/>
    </source>
</evidence>
<evidence type="ECO:0000313" key="3">
    <source>
        <dbReference type="EMBL" id="SFH28380.1"/>
    </source>
</evidence>
<dbReference type="SUPFAM" id="SSF56601">
    <property type="entry name" value="beta-lactamase/transpeptidase-like"/>
    <property type="match status" value="1"/>
</dbReference>
<name>A0A1I2YSD9_9SPHI</name>
<dbReference type="Pfam" id="PF00144">
    <property type="entry name" value="Beta-lactamase"/>
    <property type="match status" value="1"/>
</dbReference>
<organism evidence="3 4">
    <name type="scientific">Pedobacter insulae</name>
    <dbReference type="NCBI Taxonomy" id="414048"/>
    <lineage>
        <taxon>Bacteria</taxon>
        <taxon>Pseudomonadati</taxon>
        <taxon>Bacteroidota</taxon>
        <taxon>Sphingobacteriia</taxon>
        <taxon>Sphingobacteriales</taxon>
        <taxon>Sphingobacteriaceae</taxon>
        <taxon>Pedobacter</taxon>
    </lineage>
</organism>
<feature type="transmembrane region" description="Helical" evidence="1">
    <location>
        <begin position="25"/>
        <end position="43"/>
    </location>
</feature>
<dbReference type="Proteomes" id="UP000199666">
    <property type="component" value="Unassembled WGS sequence"/>
</dbReference>
<keyword evidence="4" id="KW-1185">Reference proteome</keyword>
<dbReference type="PANTHER" id="PTHR46825:SF9">
    <property type="entry name" value="BETA-LACTAMASE-RELATED DOMAIN-CONTAINING PROTEIN"/>
    <property type="match status" value="1"/>
</dbReference>
<dbReference type="Gene3D" id="3.40.710.10">
    <property type="entry name" value="DD-peptidase/beta-lactamase superfamily"/>
    <property type="match status" value="1"/>
</dbReference>
<keyword evidence="1" id="KW-0472">Membrane</keyword>
<keyword evidence="1" id="KW-1133">Transmembrane helix</keyword>
<proteinExistence type="predicted"/>
<evidence type="ECO:0000313" key="4">
    <source>
        <dbReference type="Proteomes" id="UP000199666"/>
    </source>
</evidence>
<dbReference type="InterPro" id="IPR001466">
    <property type="entry name" value="Beta-lactam-related"/>
</dbReference>
<protein>
    <submittedName>
        <fullName evidence="3">CubicO group peptidase, beta-lactamase class C family</fullName>
    </submittedName>
</protein>
<reference evidence="3 4" key="1">
    <citation type="submission" date="2016-10" db="EMBL/GenBank/DDBJ databases">
        <authorList>
            <person name="de Groot N.N."/>
        </authorList>
    </citation>
    <scope>NUCLEOTIDE SEQUENCE [LARGE SCALE GENOMIC DNA]</scope>
    <source>
        <strain evidence="3 4">DSM 18684</strain>
    </source>
</reference>
<gene>
    <name evidence="3" type="ORF">SAMN04489864_10836</name>
</gene>
<dbReference type="AlphaFoldDB" id="A0A1I2YSD9"/>
<sequence length="458" mass="52904">MYVVIFLKNKDLLSISLHHMLQRKCLKLFLLVKPIILILRLLTISSQFMSFRLLFVSFTLTILTISSCSSQEEKTKKVEADKKIRVKADDTADMKLLAYDPKKGDRWIADFVQNLHRKTGFNGNMLVARKGKILYEKSVGWADYLHRDSLKINSEFELASVTKTFTGVAIMQLVEAGKLKLADNVKKFYPNFPYEGITIELLLTHRSGMMNYVYFIDDIWRKEKKDQKKGVSNQEVMNIIADKKPNRYTKPNDRFHYNNSNYMVLAAIIEKVTGKTYANYMMEHIFKPAGMKNTHVYSTTVYPKIPVDVVGHDRTWRYSVVQNFLDGPVGDKGIYSTLHDLVLYDKYLKNGRLLTQKSLDSAYKGRNKPVNGHFNYGYGWRMFEGKGMDKVVYHTGWWHGFRHIYVRNLDKDIVVIFLGNLTNGSLTHLDELFKYLKMPIIRKGAYSGSGSLPGSDED</sequence>
<keyword evidence="1" id="KW-0812">Transmembrane</keyword>
<feature type="domain" description="Beta-lactamase-related" evidence="2">
    <location>
        <begin position="125"/>
        <end position="423"/>
    </location>
</feature>
<evidence type="ECO:0000259" key="2">
    <source>
        <dbReference type="Pfam" id="PF00144"/>
    </source>
</evidence>
<dbReference type="InterPro" id="IPR050491">
    <property type="entry name" value="AmpC-like"/>
</dbReference>
<dbReference type="InterPro" id="IPR012338">
    <property type="entry name" value="Beta-lactam/transpept-like"/>
</dbReference>